<evidence type="ECO:0000256" key="1">
    <source>
        <dbReference type="SAM" id="Phobius"/>
    </source>
</evidence>
<evidence type="ECO:0000313" key="2">
    <source>
        <dbReference type="EMBL" id="KAK1933650.1"/>
    </source>
</evidence>
<keyword evidence="1" id="KW-1133">Transmembrane helix</keyword>
<dbReference type="AlphaFoldDB" id="A0AAD9LER5"/>
<comment type="caution">
    <text evidence="2">The sequence shown here is derived from an EMBL/GenBank/DDBJ whole genome shotgun (WGS) entry which is preliminary data.</text>
</comment>
<evidence type="ECO:0000313" key="3">
    <source>
        <dbReference type="Proteomes" id="UP001259832"/>
    </source>
</evidence>
<accession>A0AAD9LER5</accession>
<evidence type="ECO:0008006" key="4">
    <source>
        <dbReference type="Google" id="ProtNLM"/>
    </source>
</evidence>
<dbReference type="Pfam" id="PF03083">
    <property type="entry name" value="MtN3_slv"/>
    <property type="match status" value="1"/>
</dbReference>
<gene>
    <name evidence="2" type="ORF">P3T76_011864</name>
</gene>
<sequence>MVIAGLSNNVMWIVYGIVTSNWYIISPNIFHISVNTSTLVLYLIFNPKTHPLPDSYYNTTEEAISIEITPTATHKLPAFHAVVSPVDA</sequence>
<feature type="transmembrane region" description="Helical" evidence="1">
    <location>
        <begin position="20"/>
        <end position="45"/>
    </location>
</feature>
<protein>
    <recommendedName>
        <fullName evidence="4">MtN3-like protein</fullName>
    </recommendedName>
</protein>
<proteinExistence type="predicted"/>
<keyword evidence="3" id="KW-1185">Reference proteome</keyword>
<name>A0AAD9LER5_9STRA</name>
<dbReference type="Gene3D" id="1.20.1280.290">
    <property type="match status" value="1"/>
</dbReference>
<keyword evidence="1" id="KW-0472">Membrane</keyword>
<dbReference type="InterPro" id="IPR004316">
    <property type="entry name" value="SWEET_rpt"/>
</dbReference>
<keyword evidence="1" id="KW-0812">Transmembrane</keyword>
<reference evidence="2" key="1">
    <citation type="submission" date="2023-08" db="EMBL/GenBank/DDBJ databases">
        <title>Reference Genome Resource for the Citrus Pathogen Phytophthora citrophthora.</title>
        <authorList>
            <person name="Moller H."/>
            <person name="Coetzee B."/>
            <person name="Rose L.J."/>
            <person name="Van Niekerk J.M."/>
        </authorList>
    </citation>
    <scope>NUCLEOTIDE SEQUENCE</scope>
    <source>
        <strain evidence="2">STE-U-9442</strain>
    </source>
</reference>
<dbReference type="GO" id="GO:0016020">
    <property type="term" value="C:membrane"/>
    <property type="evidence" value="ECO:0007669"/>
    <property type="project" value="InterPro"/>
</dbReference>
<organism evidence="2 3">
    <name type="scientific">Phytophthora citrophthora</name>
    <dbReference type="NCBI Taxonomy" id="4793"/>
    <lineage>
        <taxon>Eukaryota</taxon>
        <taxon>Sar</taxon>
        <taxon>Stramenopiles</taxon>
        <taxon>Oomycota</taxon>
        <taxon>Peronosporomycetes</taxon>
        <taxon>Peronosporales</taxon>
        <taxon>Peronosporaceae</taxon>
        <taxon>Phytophthora</taxon>
    </lineage>
</organism>
<dbReference type="Proteomes" id="UP001259832">
    <property type="component" value="Unassembled WGS sequence"/>
</dbReference>
<dbReference type="EMBL" id="JASMQC010000028">
    <property type="protein sequence ID" value="KAK1933650.1"/>
    <property type="molecule type" value="Genomic_DNA"/>
</dbReference>